<keyword evidence="5" id="KW-1052">Target cell membrane</keyword>
<evidence type="ECO:0000256" key="3">
    <source>
        <dbReference type="ARBA" id="ARBA00022483"/>
    </source>
</evidence>
<dbReference type="GO" id="GO:0005576">
    <property type="term" value="C:extracellular region"/>
    <property type="evidence" value="ECO:0007669"/>
    <property type="project" value="UniProtKB-SubCell"/>
</dbReference>
<evidence type="ECO:0000256" key="12">
    <source>
        <dbReference type="PROSITE-ProRule" id="PRU00023"/>
    </source>
</evidence>
<dbReference type="Proteomes" id="UP000499080">
    <property type="component" value="Unassembled WGS sequence"/>
</dbReference>
<proteinExistence type="predicted"/>
<evidence type="ECO:0000256" key="8">
    <source>
        <dbReference type="ARBA" id="ARBA00022737"/>
    </source>
</evidence>
<keyword evidence="6" id="KW-0800">Toxin</keyword>
<evidence type="ECO:0000256" key="6">
    <source>
        <dbReference type="ARBA" id="ARBA00022656"/>
    </source>
</evidence>
<keyword evidence="3" id="KW-0268">Exocytosis</keyword>
<comment type="caution">
    <text evidence="13">The sequence shown here is derived from an EMBL/GenBank/DDBJ whole genome shotgun (WGS) entry which is preliminary data.</text>
</comment>
<evidence type="ECO:0000313" key="13">
    <source>
        <dbReference type="EMBL" id="GBM91403.1"/>
    </source>
</evidence>
<reference evidence="13 14" key="1">
    <citation type="journal article" date="2019" name="Sci. Rep.">
        <title>Orb-weaving spider Araneus ventricosus genome elucidates the spidroin gene catalogue.</title>
        <authorList>
            <person name="Kono N."/>
            <person name="Nakamura H."/>
            <person name="Ohtoshi R."/>
            <person name="Moran D.A.P."/>
            <person name="Shinohara A."/>
            <person name="Yoshida Y."/>
            <person name="Fujiwara M."/>
            <person name="Mori M."/>
            <person name="Tomita M."/>
            <person name="Arakawa K."/>
        </authorList>
    </citation>
    <scope>NUCLEOTIDE SEQUENCE [LARGE SCALE GENOMIC DNA]</scope>
</reference>
<keyword evidence="9" id="KW-0638">Presynaptic neurotoxin</keyword>
<evidence type="ECO:0000256" key="5">
    <source>
        <dbReference type="ARBA" id="ARBA00022537"/>
    </source>
</evidence>
<feature type="repeat" description="ANK" evidence="12">
    <location>
        <begin position="153"/>
        <end position="185"/>
    </location>
</feature>
<keyword evidence="4" id="KW-0964">Secreted</keyword>
<evidence type="ECO:0000313" key="14">
    <source>
        <dbReference type="Proteomes" id="UP000499080"/>
    </source>
</evidence>
<evidence type="ECO:0000256" key="10">
    <source>
        <dbReference type="ARBA" id="ARBA00023043"/>
    </source>
</evidence>
<keyword evidence="10 12" id="KW-0040">ANK repeat</keyword>
<dbReference type="PANTHER" id="PTHR24171">
    <property type="entry name" value="ANKYRIN REPEAT DOMAIN-CONTAINING PROTEIN 39-RELATED"/>
    <property type="match status" value="1"/>
</dbReference>
<dbReference type="PROSITE" id="PS50088">
    <property type="entry name" value="ANK_REPEAT"/>
    <property type="match status" value="3"/>
</dbReference>
<dbReference type="InterPro" id="IPR036770">
    <property type="entry name" value="Ankyrin_rpt-contain_sf"/>
</dbReference>
<comment type="subcellular location">
    <subcellularLocation>
        <location evidence="2">Secreted</location>
    </subcellularLocation>
    <subcellularLocation>
        <location evidence="1">Target cell membrane</location>
    </subcellularLocation>
</comment>
<sequence>MDLRGAYPPTLHDYRDSNLAGIQDNLEKGRDPNNQVYSGITVFHEAVCFPSDNIGVVHELINAGADVNCRTHLDLTPLHFAVHYRKRRVVDALIQSGASVNAKDFLGRTILHLAVSRWVLHVQPTSFQVHPDMWVINKLLKHESIDCNLVDSNGDSPLMVAVKDRQMETAEMLLWNKANPNVCNNVSETPLHVAFSLPPNSIEIQLLLSGASIYSVDKKGQTPLDILIKNGLDSRKNEWVKLILKIIAFKYSVTSDLKQKFELNPQLSQYFNKCCNEVDHMKGDFISGNISMHDFFWHCSDENNFKFLLLQIHKPVVERLVRDIYSEYFIEILYIIPKFSLYSILQMTACSKKRGKAKGKVNDLADLLSILDVIYLFSKYLSYIEIFCLIVAFSDVMISESIHNLHERDFFYAFNLN</sequence>
<gene>
    <name evidence="13" type="primary">Ank3_23</name>
    <name evidence="13" type="ORF">AVEN_204275_1</name>
</gene>
<name>A0A4Y2JLZ5_ARAVE</name>
<dbReference type="SMART" id="SM00248">
    <property type="entry name" value="ANK"/>
    <property type="match status" value="6"/>
</dbReference>
<keyword evidence="11" id="KW-1053">Target membrane</keyword>
<evidence type="ECO:0000256" key="2">
    <source>
        <dbReference type="ARBA" id="ARBA00004613"/>
    </source>
</evidence>
<evidence type="ECO:0000256" key="11">
    <source>
        <dbReference type="ARBA" id="ARBA00023298"/>
    </source>
</evidence>
<dbReference type="InterPro" id="IPR002110">
    <property type="entry name" value="Ankyrin_rpt"/>
</dbReference>
<dbReference type="Gene3D" id="1.25.40.20">
    <property type="entry name" value="Ankyrin repeat-containing domain"/>
    <property type="match status" value="2"/>
</dbReference>
<evidence type="ECO:0000256" key="7">
    <source>
        <dbReference type="ARBA" id="ARBA00022699"/>
    </source>
</evidence>
<dbReference type="GO" id="GO:0090729">
    <property type="term" value="F:toxin activity"/>
    <property type="evidence" value="ECO:0007669"/>
    <property type="project" value="UniProtKB-KW"/>
</dbReference>
<dbReference type="SUPFAM" id="SSF48403">
    <property type="entry name" value="Ankyrin repeat"/>
    <property type="match status" value="1"/>
</dbReference>
<organism evidence="13 14">
    <name type="scientific">Araneus ventricosus</name>
    <name type="common">Orbweaver spider</name>
    <name type="synonym">Epeira ventricosa</name>
    <dbReference type="NCBI Taxonomy" id="182803"/>
    <lineage>
        <taxon>Eukaryota</taxon>
        <taxon>Metazoa</taxon>
        <taxon>Ecdysozoa</taxon>
        <taxon>Arthropoda</taxon>
        <taxon>Chelicerata</taxon>
        <taxon>Arachnida</taxon>
        <taxon>Araneae</taxon>
        <taxon>Araneomorphae</taxon>
        <taxon>Entelegynae</taxon>
        <taxon>Araneoidea</taxon>
        <taxon>Araneidae</taxon>
        <taxon>Araneus</taxon>
    </lineage>
</organism>
<keyword evidence="14" id="KW-1185">Reference proteome</keyword>
<dbReference type="EMBL" id="BGPR01003704">
    <property type="protein sequence ID" value="GBM91403.1"/>
    <property type="molecule type" value="Genomic_DNA"/>
</dbReference>
<feature type="repeat" description="ANK" evidence="12">
    <location>
        <begin position="38"/>
        <end position="72"/>
    </location>
</feature>
<evidence type="ECO:0000256" key="9">
    <source>
        <dbReference type="ARBA" id="ARBA00023028"/>
    </source>
</evidence>
<evidence type="ECO:0000256" key="4">
    <source>
        <dbReference type="ARBA" id="ARBA00022525"/>
    </source>
</evidence>
<keyword evidence="7" id="KW-0528">Neurotoxin</keyword>
<accession>A0A4Y2JLZ5</accession>
<feature type="repeat" description="ANK" evidence="12">
    <location>
        <begin position="73"/>
        <end position="105"/>
    </location>
</feature>
<keyword evidence="8" id="KW-0677">Repeat</keyword>
<dbReference type="GO" id="GO:0006887">
    <property type="term" value="P:exocytosis"/>
    <property type="evidence" value="ECO:0007669"/>
    <property type="project" value="UniProtKB-KW"/>
</dbReference>
<dbReference type="Pfam" id="PF12796">
    <property type="entry name" value="Ank_2"/>
    <property type="match status" value="2"/>
</dbReference>
<dbReference type="GO" id="GO:0044218">
    <property type="term" value="C:other organism cell membrane"/>
    <property type="evidence" value="ECO:0007669"/>
    <property type="project" value="UniProtKB-KW"/>
</dbReference>
<dbReference type="AlphaFoldDB" id="A0A4Y2JLZ5"/>
<keyword evidence="11" id="KW-0472">Membrane</keyword>
<protein>
    <submittedName>
        <fullName evidence="13">Ankyrin-3</fullName>
    </submittedName>
</protein>
<dbReference type="OrthoDB" id="194358at2759"/>
<evidence type="ECO:0000256" key="1">
    <source>
        <dbReference type="ARBA" id="ARBA00004175"/>
    </source>
</evidence>
<dbReference type="GO" id="GO:0044231">
    <property type="term" value="C:host cell presynaptic membrane"/>
    <property type="evidence" value="ECO:0007669"/>
    <property type="project" value="UniProtKB-KW"/>
</dbReference>
<dbReference type="PROSITE" id="PS50297">
    <property type="entry name" value="ANK_REP_REGION"/>
    <property type="match status" value="2"/>
</dbReference>